<feature type="compositionally biased region" description="Low complexity" evidence="6">
    <location>
        <begin position="1"/>
        <end position="13"/>
    </location>
</feature>
<dbReference type="OMA" id="CRTHHSI"/>
<dbReference type="eggNOG" id="ENOG502RBAX">
    <property type="taxonomic scope" value="Eukaryota"/>
</dbReference>
<sequence length="294" mass="30989">MVSSTSHSQNSNNSPPPPPPVHLSTGIVGFLARRRAAMATTHHPSSFQFQQPRVAAAPLDSPGSSTSSVDSSAPWSCMAQAQQQHRAPPAPVLPFDSNDTDEMALLDMIAGQGQEEAGLVLATSKQEEAEANNGTGGAVGPGAGAGAGGRPYRGVRKRPWGKFAAEIRDSTSNGVRVWLGTFDSAEAAALAYDQAAFAMRGAAAVLNFPVERVRQSLEGMGMGTGTDSGSPVVALKRRHSMRMRVRRPASRSRKAKAATRSEVMELEDLGADYLEALLGATEESESLCRTHHSI</sequence>
<dbReference type="HOGENOM" id="CLU_058713_1_1_1"/>
<dbReference type="PROSITE" id="PS51032">
    <property type="entry name" value="AP2_ERF"/>
    <property type="match status" value="1"/>
</dbReference>
<dbReference type="SMART" id="SM00380">
    <property type="entry name" value="AP2"/>
    <property type="match status" value="1"/>
</dbReference>
<keyword evidence="3" id="KW-0238">DNA-binding</keyword>
<feature type="compositionally biased region" description="Gly residues" evidence="6">
    <location>
        <begin position="134"/>
        <end position="151"/>
    </location>
</feature>
<dbReference type="EMBL" id="CM000760">
    <property type="protein sequence ID" value="EER90462.2"/>
    <property type="molecule type" value="Genomic_DNA"/>
</dbReference>
<keyword evidence="5" id="KW-0539">Nucleus</keyword>
<dbReference type="GO" id="GO:0005634">
    <property type="term" value="C:nucleus"/>
    <property type="evidence" value="ECO:0007669"/>
    <property type="project" value="UniProtKB-SubCell"/>
</dbReference>
<dbReference type="AlphaFoldDB" id="C5WRV0"/>
<proteinExistence type="predicted"/>
<evidence type="ECO:0000313" key="9">
    <source>
        <dbReference type="Proteomes" id="UP000000768"/>
    </source>
</evidence>
<reference evidence="8 9" key="1">
    <citation type="journal article" date="2009" name="Nature">
        <title>The Sorghum bicolor genome and the diversification of grasses.</title>
        <authorList>
            <person name="Paterson A.H."/>
            <person name="Bowers J.E."/>
            <person name="Bruggmann R."/>
            <person name="Dubchak I."/>
            <person name="Grimwood J."/>
            <person name="Gundlach H."/>
            <person name="Haberer G."/>
            <person name="Hellsten U."/>
            <person name="Mitros T."/>
            <person name="Poliakov A."/>
            <person name="Schmutz J."/>
            <person name="Spannagl M."/>
            <person name="Tang H."/>
            <person name="Wang X."/>
            <person name="Wicker T."/>
            <person name="Bharti A.K."/>
            <person name="Chapman J."/>
            <person name="Feltus F.A."/>
            <person name="Gowik U."/>
            <person name="Grigoriev I.V."/>
            <person name="Lyons E."/>
            <person name="Maher C.A."/>
            <person name="Martis M."/>
            <person name="Narechania A."/>
            <person name="Otillar R.P."/>
            <person name="Penning B.W."/>
            <person name="Salamov A.A."/>
            <person name="Wang Y."/>
            <person name="Zhang L."/>
            <person name="Carpita N.C."/>
            <person name="Freeling M."/>
            <person name="Gingle A.R."/>
            <person name="Hash C.T."/>
            <person name="Keller B."/>
            <person name="Klein P."/>
            <person name="Kresovich S."/>
            <person name="McCann M.C."/>
            <person name="Ming R."/>
            <person name="Peterson D.G."/>
            <person name="Mehboob-ur-Rahman"/>
            <person name="Ware D."/>
            <person name="Westhoff P."/>
            <person name="Mayer K.F."/>
            <person name="Messing J."/>
            <person name="Rokhsar D.S."/>
        </authorList>
    </citation>
    <scope>NUCLEOTIDE SEQUENCE [LARGE SCALE GENOMIC DNA]</scope>
    <source>
        <strain evidence="9">cv. BTx623</strain>
    </source>
</reference>
<feature type="region of interest" description="Disordered" evidence="6">
    <location>
        <begin position="1"/>
        <end position="24"/>
    </location>
</feature>
<dbReference type="KEGG" id="sbi:8059234"/>
<dbReference type="PRINTS" id="PR00367">
    <property type="entry name" value="ETHRSPELEMNT"/>
</dbReference>
<dbReference type="GO" id="GO:0003677">
    <property type="term" value="F:DNA binding"/>
    <property type="evidence" value="ECO:0007669"/>
    <property type="project" value="UniProtKB-KW"/>
</dbReference>
<dbReference type="STRING" id="4558.C5WRV0"/>
<dbReference type="InParanoid" id="C5WRV0"/>
<dbReference type="GO" id="GO:0003700">
    <property type="term" value="F:DNA-binding transcription factor activity"/>
    <property type="evidence" value="ECO:0007669"/>
    <property type="project" value="InterPro"/>
</dbReference>
<dbReference type="InterPro" id="IPR036955">
    <property type="entry name" value="AP2/ERF_dom_sf"/>
</dbReference>
<feature type="region of interest" description="Disordered" evidence="6">
    <location>
        <begin position="240"/>
        <end position="259"/>
    </location>
</feature>
<dbReference type="Pfam" id="PF00847">
    <property type="entry name" value="AP2"/>
    <property type="match status" value="1"/>
</dbReference>
<evidence type="ECO:0000256" key="1">
    <source>
        <dbReference type="ARBA" id="ARBA00004123"/>
    </source>
</evidence>
<accession>C5WRV0</accession>
<dbReference type="FunFam" id="3.30.730.10:FF:000001">
    <property type="entry name" value="Ethylene-responsive transcription factor 2"/>
    <property type="match status" value="1"/>
</dbReference>
<evidence type="ECO:0000256" key="2">
    <source>
        <dbReference type="ARBA" id="ARBA00023015"/>
    </source>
</evidence>
<feature type="region of interest" description="Disordered" evidence="6">
    <location>
        <begin position="131"/>
        <end position="153"/>
    </location>
</feature>
<dbReference type="Gramene" id="EER90462">
    <property type="protein sequence ID" value="EER90462"/>
    <property type="gene ID" value="SORBI_3001G002500"/>
</dbReference>
<feature type="domain" description="AP2/ERF" evidence="7">
    <location>
        <begin position="151"/>
        <end position="209"/>
    </location>
</feature>
<dbReference type="InterPro" id="IPR044808">
    <property type="entry name" value="ERF_plant"/>
</dbReference>
<dbReference type="Proteomes" id="UP000000768">
    <property type="component" value="Chromosome 1"/>
</dbReference>
<reference evidence="9" key="2">
    <citation type="journal article" date="2018" name="Plant J.">
        <title>The Sorghum bicolor reference genome: improved assembly, gene annotations, a transcriptome atlas, and signatures of genome organization.</title>
        <authorList>
            <person name="McCormick R.F."/>
            <person name="Truong S.K."/>
            <person name="Sreedasyam A."/>
            <person name="Jenkins J."/>
            <person name="Shu S."/>
            <person name="Sims D."/>
            <person name="Kennedy M."/>
            <person name="Amirebrahimi M."/>
            <person name="Weers B.D."/>
            <person name="McKinley B."/>
            <person name="Mattison A."/>
            <person name="Morishige D.T."/>
            <person name="Grimwood J."/>
            <person name="Schmutz J."/>
            <person name="Mullet J.E."/>
        </authorList>
    </citation>
    <scope>NUCLEOTIDE SEQUENCE [LARGE SCALE GENOMIC DNA]</scope>
    <source>
        <strain evidence="9">cv. BTx623</strain>
    </source>
</reference>
<dbReference type="InterPro" id="IPR001471">
    <property type="entry name" value="AP2/ERF_dom"/>
</dbReference>
<evidence type="ECO:0000259" key="7">
    <source>
        <dbReference type="PROSITE" id="PS51032"/>
    </source>
</evidence>
<evidence type="ECO:0000256" key="5">
    <source>
        <dbReference type="ARBA" id="ARBA00023242"/>
    </source>
</evidence>
<evidence type="ECO:0000313" key="8">
    <source>
        <dbReference type="EMBL" id="EER90462.2"/>
    </source>
</evidence>
<protein>
    <recommendedName>
        <fullName evidence="7">AP2/ERF domain-containing protein</fullName>
    </recommendedName>
</protein>
<dbReference type="CDD" id="cd00018">
    <property type="entry name" value="AP2"/>
    <property type="match status" value="1"/>
</dbReference>
<dbReference type="PANTHER" id="PTHR31190:SF72">
    <property type="entry name" value="AP2 DOMAIN CONTAINING PROTEIN, EXPRESSED"/>
    <property type="match status" value="1"/>
</dbReference>
<keyword evidence="2" id="KW-0805">Transcription regulation</keyword>
<feature type="compositionally biased region" description="Basic residues" evidence="6">
    <location>
        <begin position="240"/>
        <end position="257"/>
    </location>
</feature>
<dbReference type="OrthoDB" id="670255at2759"/>
<comment type="subcellular location">
    <subcellularLocation>
        <location evidence="1">Nucleus</location>
    </subcellularLocation>
</comment>
<organism evidence="8 9">
    <name type="scientific">Sorghum bicolor</name>
    <name type="common">Sorghum</name>
    <name type="synonym">Sorghum vulgare</name>
    <dbReference type="NCBI Taxonomy" id="4558"/>
    <lineage>
        <taxon>Eukaryota</taxon>
        <taxon>Viridiplantae</taxon>
        <taxon>Streptophyta</taxon>
        <taxon>Embryophyta</taxon>
        <taxon>Tracheophyta</taxon>
        <taxon>Spermatophyta</taxon>
        <taxon>Magnoliopsida</taxon>
        <taxon>Liliopsida</taxon>
        <taxon>Poales</taxon>
        <taxon>Poaceae</taxon>
        <taxon>PACMAD clade</taxon>
        <taxon>Panicoideae</taxon>
        <taxon>Andropogonodae</taxon>
        <taxon>Andropogoneae</taxon>
        <taxon>Sorghinae</taxon>
        <taxon>Sorghum</taxon>
    </lineage>
</organism>
<evidence type="ECO:0000256" key="6">
    <source>
        <dbReference type="SAM" id="MobiDB-lite"/>
    </source>
</evidence>
<keyword evidence="9" id="KW-1185">Reference proteome</keyword>
<evidence type="ECO:0000256" key="4">
    <source>
        <dbReference type="ARBA" id="ARBA00023163"/>
    </source>
</evidence>
<name>C5WRV0_SORBI</name>
<dbReference type="InterPro" id="IPR016177">
    <property type="entry name" value="DNA-bd_dom_sf"/>
</dbReference>
<dbReference type="GO" id="GO:0009873">
    <property type="term" value="P:ethylene-activated signaling pathway"/>
    <property type="evidence" value="ECO:0007669"/>
    <property type="project" value="InterPro"/>
</dbReference>
<dbReference type="PANTHER" id="PTHR31190">
    <property type="entry name" value="DNA-BINDING DOMAIN"/>
    <property type="match status" value="1"/>
</dbReference>
<dbReference type="Gene3D" id="3.30.730.10">
    <property type="entry name" value="AP2/ERF domain"/>
    <property type="match status" value="1"/>
</dbReference>
<evidence type="ECO:0000256" key="3">
    <source>
        <dbReference type="ARBA" id="ARBA00023125"/>
    </source>
</evidence>
<gene>
    <name evidence="8" type="ORF">SORBI_3001G002500</name>
</gene>
<dbReference type="SUPFAM" id="SSF54171">
    <property type="entry name" value="DNA-binding domain"/>
    <property type="match status" value="1"/>
</dbReference>
<keyword evidence="4" id="KW-0804">Transcription</keyword>